<evidence type="ECO:0000256" key="1">
    <source>
        <dbReference type="ARBA" id="ARBA00023125"/>
    </source>
</evidence>
<evidence type="ECO:0000313" key="6">
    <source>
        <dbReference type="EMBL" id="RHD72204.1"/>
    </source>
</evidence>
<reference evidence="8 9" key="2">
    <citation type="journal article" date="2019" name="Nat. Med.">
        <title>A library of human gut bacterial isolates paired with longitudinal multiomics data enables mechanistic microbiome research.</title>
        <authorList>
            <person name="Poyet M."/>
            <person name="Groussin M."/>
            <person name="Gibbons S.M."/>
            <person name="Avila-Pacheco J."/>
            <person name="Jiang X."/>
            <person name="Kearney S.M."/>
            <person name="Perrotta A.R."/>
            <person name="Berdy B."/>
            <person name="Zhao S."/>
            <person name="Lieberman T.D."/>
            <person name="Swanson P.K."/>
            <person name="Smith M."/>
            <person name="Roesemann S."/>
            <person name="Alexander J.E."/>
            <person name="Rich S.A."/>
            <person name="Livny J."/>
            <person name="Vlamakis H."/>
            <person name="Clish C."/>
            <person name="Bullock K."/>
            <person name="Deik A."/>
            <person name="Scott J."/>
            <person name="Pierce K.A."/>
            <person name="Xavier R.J."/>
            <person name="Alm E.J."/>
        </authorList>
    </citation>
    <scope>NUCLEOTIDE SEQUENCE [LARGE SCALE GENOMIC DNA]</scope>
    <source>
        <strain evidence="5 8">BIOML-A20</strain>
        <strain evidence="4 9">BIOML-A41</strain>
    </source>
</reference>
<dbReference type="SUPFAM" id="SSF47729">
    <property type="entry name" value="IHF-like DNA-binding proteins"/>
    <property type="match status" value="1"/>
</dbReference>
<dbReference type="InterPro" id="IPR041607">
    <property type="entry name" value="HU-HIG"/>
</dbReference>
<dbReference type="Pfam" id="PF18291">
    <property type="entry name" value="HU-HIG"/>
    <property type="match status" value="1"/>
</dbReference>
<dbReference type="RefSeq" id="WP_005860765.1">
    <property type="nucleotide sequence ID" value="NZ_BQOC01000004.1"/>
</dbReference>
<gene>
    <name evidence="6" type="ORF">DW782_17150</name>
    <name evidence="4" type="ORF">GKD59_14455</name>
    <name evidence="5" type="ORF">GKD70_15135</name>
</gene>
<protein>
    <submittedName>
        <fullName evidence="4">DNA-binding protein</fullName>
    </submittedName>
</protein>
<dbReference type="Gene3D" id="4.10.520.10">
    <property type="entry name" value="IHF-like DNA-binding proteins"/>
    <property type="match status" value="1"/>
</dbReference>
<proteinExistence type="predicted"/>
<dbReference type="Proteomes" id="UP000463337">
    <property type="component" value="Unassembled WGS sequence"/>
</dbReference>
<dbReference type="InterPro" id="IPR010992">
    <property type="entry name" value="IHF-like_DNA-bd_dom_sf"/>
</dbReference>
<feature type="region of interest" description="Disordered" evidence="2">
    <location>
        <begin position="127"/>
        <end position="147"/>
    </location>
</feature>
<keyword evidence="1 4" id="KW-0238">DNA-binding</keyword>
<dbReference type="AlphaFoldDB" id="A0A3E4MLA0"/>
<evidence type="ECO:0000259" key="3">
    <source>
        <dbReference type="Pfam" id="PF18291"/>
    </source>
</evidence>
<dbReference type="EMBL" id="WKMO01000014">
    <property type="protein sequence ID" value="MSB74598.1"/>
    <property type="molecule type" value="Genomic_DNA"/>
</dbReference>
<feature type="domain" description="HU" evidence="3">
    <location>
        <begin position="1"/>
        <end position="127"/>
    </location>
</feature>
<reference evidence="6 7" key="1">
    <citation type="submission" date="2018-08" db="EMBL/GenBank/DDBJ databases">
        <title>A genome reference for cultivated species of the human gut microbiota.</title>
        <authorList>
            <person name="Zou Y."/>
            <person name="Xue W."/>
            <person name="Luo G."/>
        </authorList>
    </citation>
    <scope>NUCLEOTIDE SEQUENCE [LARGE SCALE GENOMIC DNA]</scope>
    <source>
        <strain evidence="6 7">AM30-4</strain>
    </source>
</reference>
<dbReference type="NCBIfam" id="TIGR01201">
    <property type="entry name" value="HU_rel"/>
    <property type="match status" value="1"/>
</dbReference>
<name>A0A3E4MLA0_PARDI</name>
<feature type="compositionally biased region" description="Polar residues" evidence="2">
    <location>
        <begin position="132"/>
        <end position="141"/>
    </location>
</feature>
<dbReference type="EMBL" id="QSJN01000012">
    <property type="protein sequence ID" value="RHD72204.1"/>
    <property type="molecule type" value="Genomic_DNA"/>
</dbReference>
<evidence type="ECO:0000313" key="8">
    <source>
        <dbReference type="Proteomes" id="UP000441609"/>
    </source>
</evidence>
<dbReference type="OrthoDB" id="9809801at2"/>
<evidence type="ECO:0000313" key="4">
    <source>
        <dbReference type="EMBL" id="MRY59083.1"/>
    </source>
</evidence>
<sequence>MAVKYRLIERKNLGNDKTETPKKQYAQVIYGDLVEFETFLEEVADGSGVGSAQVKAVLDRINIVLKRNLAQGRRVNVGELGNFRFGVGSTGTPTTEEFTTSLIKEPKVVFSPGKALRIAKKLTNFEKKELSEPQSGGSQDSESPDEI</sequence>
<comment type="caution">
    <text evidence="4">The sequence shown here is derived from an EMBL/GenBank/DDBJ whole genome shotgun (WGS) entry which is preliminary data.</text>
</comment>
<evidence type="ECO:0000313" key="7">
    <source>
        <dbReference type="Proteomes" id="UP000284660"/>
    </source>
</evidence>
<evidence type="ECO:0000313" key="9">
    <source>
        <dbReference type="Proteomes" id="UP000463337"/>
    </source>
</evidence>
<dbReference type="Proteomes" id="UP000441609">
    <property type="component" value="Unassembled WGS sequence"/>
</dbReference>
<evidence type="ECO:0000256" key="2">
    <source>
        <dbReference type="SAM" id="MobiDB-lite"/>
    </source>
</evidence>
<dbReference type="Proteomes" id="UP000284660">
    <property type="component" value="Unassembled WGS sequence"/>
</dbReference>
<dbReference type="GO" id="GO:0003677">
    <property type="term" value="F:DNA binding"/>
    <property type="evidence" value="ECO:0007669"/>
    <property type="project" value="UniProtKB-KW"/>
</dbReference>
<organism evidence="4 9">
    <name type="scientific">Parabacteroides distasonis</name>
    <dbReference type="NCBI Taxonomy" id="823"/>
    <lineage>
        <taxon>Bacteria</taxon>
        <taxon>Pseudomonadati</taxon>
        <taxon>Bacteroidota</taxon>
        <taxon>Bacteroidia</taxon>
        <taxon>Bacteroidales</taxon>
        <taxon>Tannerellaceae</taxon>
        <taxon>Parabacteroides</taxon>
    </lineage>
</organism>
<dbReference type="InterPro" id="IPR005902">
    <property type="entry name" value="HU_DNA-bd_put"/>
</dbReference>
<dbReference type="EMBL" id="WKLT01000013">
    <property type="protein sequence ID" value="MRY59083.1"/>
    <property type="molecule type" value="Genomic_DNA"/>
</dbReference>
<accession>A0A3E4MLA0</accession>
<evidence type="ECO:0000313" key="5">
    <source>
        <dbReference type="EMBL" id="MSB74598.1"/>
    </source>
</evidence>